<evidence type="ECO:0000313" key="3">
    <source>
        <dbReference type="Proteomes" id="UP001153069"/>
    </source>
</evidence>
<comment type="caution">
    <text evidence="2">The sequence shown here is derived from an EMBL/GenBank/DDBJ whole genome shotgun (WGS) entry which is preliminary data.</text>
</comment>
<feature type="region of interest" description="Disordered" evidence="1">
    <location>
        <begin position="149"/>
        <end position="172"/>
    </location>
</feature>
<evidence type="ECO:0000313" key="2">
    <source>
        <dbReference type="EMBL" id="CAB9515822.1"/>
    </source>
</evidence>
<dbReference type="AlphaFoldDB" id="A0A9N8E790"/>
<gene>
    <name evidence="2" type="ORF">SEMRO_740_G195660.1</name>
</gene>
<reference evidence="2" key="1">
    <citation type="submission" date="2020-06" db="EMBL/GenBank/DDBJ databases">
        <authorList>
            <consortium name="Plant Systems Biology data submission"/>
        </authorList>
    </citation>
    <scope>NUCLEOTIDE SEQUENCE</scope>
    <source>
        <strain evidence="2">D6</strain>
    </source>
</reference>
<organism evidence="2 3">
    <name type="scientific">Seminavis robusta</name>
    <dbReference type="NCBI Taxonomy" id="568900"/>
    <lineage>
        <taxon>Eukaryota</taxon>
        <taxon>Sar</taxon>
        <taxon>Stramenopiles</taxon>
        <taxon>Ochrophyta</taxon>
        <taxon>Bacillariophyta</taxon>
        <taxon>Bacillariophyceae</taxon>
        <taxon>Bacillariophycidae</taxon>
        <taxon>Naviculales</taxon>
        <taxon>Naviculaceae</taxon>
        <taxon>Seminavis</taxon>
    </lineage>
</organism>
<name>A0A9N8E790_9STRA</name>
<accession>A0A9N8E790</accession>
<dbReference type="Proteomes" id="UP001153069">
    <property type="component" value="Unassembled WGS sequence"/>
</dbReference>
<feature type="compositionally biased region" description="Polar residues" evidence="1">
    <location>
        <begin position="149"/>
        <end position="161"/>
    </location>
</feature>
<protein>
    <submittedName>
        <fullName evidence="2">Uncharacterized protein</fullName>
    </submittedName>
</protein>
<proteinExistence type="predicted"/>
<keyword evidence="3" id="KW-1185">Reference proteome</keyword>
<evidence type="ECO:0000256" key="1">
    <source>
        <dbReference type="SAM" id="MobiDB-lite"/>
    </source>
</evidence>
<sequence length="172" mass="17758">MSNATPDGGPHVAGAAMGAAADTALSIGGTAWLGAVVNKVKQMQIVKEIVAIEATKMATSSVSVGATTMAATAAPVAMTASVKIAIIAAGVVEVGSDVTAGETAADSVYFCLELRVLEQRTKYAAGRSHGSTIWESLYQKEYRYQGSFSHRTSSNTQNGPSVCSAKRSKREV</sequence>
<dbReference type="EMBL" id="CAICTM010000739">
    <property type="protein sequence ID" value="CAB9515822.1"/>
    <property type="molecule type" value="Genomic_DNA"/>
</dbReference>